<dbReference type="InterPro" id="IPR036875">
    <property type="entry name" value="Znf_CCHC_sf"/>
</dbReference>
<proteinExistence type="predicted"/>
<evidence type="ECO:0000313" key="4">
    <source>
        <dbReference type="EMBL" id="CAD9321759.1"/>
    </source>
</evidence>
<dbReference type="PROSITE" id="PS50158">
    <property type="entry name" value="ZF_CCHC"/>
    <property type="match status" value="2"/>
</dbReference>
<dbReference type="InterPro" id="IPR051714">
    <property type="entry name" value="Znf_CCHC_NABP"/>
</dbReference>
<dbReference type="SMART" id="SM00343">
    <property type="entry name" value="ZnF_C2HC"/>
    <property type="match status" value="2"/>
</dbReference>
<evidence type="ECO:0000256" key="2">
    <source>
        <dbReference type="SAM" id="MobiDB-lite"/>
    </source>
</evidence>
<sequence>MSSTDPNHLPTAASDHLTLPLPPIPNPNWRVWKTASALDEDGSSSLLANEPESSRSSPFSYHVLAQDSARILRCWGRQWAKAYENEKENVNDGKKKSRSVSSNQSLLNKPSLLHEVEESLVALRALFEWLQQYDKENESRGDSDDEGITVVDLCCGKGIFSTLLSYFASLPPPSVCGPLLRRHIKRCVMIDRMSPPKVNWSHIDIVNAEVRAGIIQSDQKSNEESAVKDYTITAAVPIDTWGGCNIHDESFPSKLRNIPGRLAVVGIHLCRHLGPRSVGLFNSLGKEKSPFFCMAPCCLPRIARKGRDSKKDKNDSNEEYRTVRVDLYETDREREKREEAIKLRKQARGSDSKGVCFLCSDPSHRARDCPSLPQNDDEERVRLLQAAAATAPCWKCGVVGHHRSNCPSTQKTSKPTLPLQPSMEIDVSKVLEANEPFDEYCHLLADAVQFYQGRSEVRDTTLVSDSSSHQEGNWNAARKAKFIVAGR</sequence>
<dbReference type="GO" id="GO:0003676">
    <property type="term" value="F:nucleic acid binding"/>
    <property type="evidence" value="ECO:0007669"/>
    <property type="project" value="InterPro"/>
</dbReference>
<dbReference type="EMBL" id="HBGN01010387">
    <property type="protein sequence ID" value="CAD9321759.1"/>
    <property type="molecule type" value="Transcribed_RNA"/>
</dbReference>
<reference evidence="4" key="1">
    <citation type="submission" date="2021-01" db="EMBL/GenBank/DDBJ databases">
        <authorList>
            <person name="Corre E."/>
            <person name="Pelletier E."/>
            <person name="Niang G."/>
            <person name="Scheremetjew M."/>
            <person name="Finn R."/>
            <person name="Kale V."/>
            <person name="Holt S."/>
            <person name="Cochrane G."/>
            <person name="Meng A."/>
            <person name="Brown T."/>
            <person name="Cohen L."/>
        </authorList>
    </citation>
    <scope>NUCLEOTIDE SEQUENCE</scope>
    <source>
        <strain evidence="4">Pop2</strain>
    </source>
</reference>
<dbReference type="Pfam" id="PF00098">
    <property type="entry name" value="zf-CCHC"/>
    <property type="match status" value="1"/>
</dbReference>
<name>A0A7S1YX33_9STRA</name>
<gene>
    <name evidence="4" type="ORF">DBRI1063_LOCUS6669</name>
</gene>
<accession>A0A7S1YX33</accession>
<dbReference type="SUPFAM" id="SSF57756">
    <property type="entry name" value="Retrovirus zinc finger-like domains"/>
    <property type="match status" value="1"/>
</dbReference>
<keyword evidence="1" id="KW-0862">Zinc</keyword>
<feature type="domain" description="CCHC-type" evidence="3">
    <location>
        <begin position="393"/>
        <end position="408"/>
    </location>
</feature>
<dbReference type="Gene3D" id="4.10.60.10">
    <property type="entry name" value="Zinc finger, CCHC-type"/>
    <property type="match status" value="1"/>
</dbReference>
<dbReference type="PANTHER" id="PTHR23002">
    <property type="entry name" value="ZINC FINGER CCHC DOMAIN CONTAINING PROTEIN"/>
    <property type="match status" value="1"/>
</dbReference>
<organism evidence="4">
    <name type="scientific">Ditylum brightwellii</name>
    <dbReference type="NCBI Taxonomy" id="49249"/>
    <lineage>
        <taxon>Eukaryota</taxon>
        <taxon>Sar</taxon>
        <taxon>Stramenopiles</taxon>
        <taxon>Ochrophyta</taxon>
        <taxon>Bacillariophyta</taxon>
        <taxon>Mediophyceae</taxon>
        <taxon>Lithodesmiophycidae</taxon>
        <taxon>Lithodesmiales</taxon>
        <taxon>Lithodesmiaceae</taxon>
        <taxon>Ditylum</taxon>
    </lineage>
</organism>
<evidence type="ECO:0000259" key="3">
    <source>
        <dbReference type="PROSITE" id="PS50158"/>
    </source>
</evidence>
<dbReference type="AlphaFoldDB" id="A0A7S1YX33"/>
<evidence type="ECO:0000256" key="1">
    <source>
        <dbReference type="PROSITE-ProRule" id="PRU00047"/>
    </source>
</evidence>
<dbReference type="InterPro" id="IPR001878">
    <property type="entry name" value="Znf_CCHC"/>
</dbReference>
<feature type="region of interest" description="Disordered" evidence="2">
    <location>
        <begin position="1"/>
        <end position="20"/>
    </location>
</feature>
<keyword evidence="1" id="KW-0863">Zinc-finger</keyword>
<dbReference type="GO" id="GO:0008270">
    <property type="term" value="F:zinc ion binding"/>
    <property type="evidence" value="ECO:0007669"/>
    <property type="project" value="UniProtKB-KW"/>
</dbReference>
<protein>
    <recommendedName>
        <fullName evidence="3">CCHC-type domain-containing protein</fullName>
    </recommendedName>
</protein>
<keyword evidence="1" id="KW-0479">Metal-binding</keyword>
<feature type="domain" description="CCHC-type" evidence="3">
    <location>
        <begin position="356"/>
        <end position="371"/>
    </location>
</feature>